<feature type="domain" description="Alanine racemase N-terminal" evidence="2">
    <location>
        <begin position="9"/>
        <end position="205"/>
    </location>
</feature>
<evidence type="ECO:0000313" key="3">
    <source>
        <dbReference type="EMBL" id="CAB4731687.1"/>
    </source>
</evidence>
<reference evidence="3" key="1">
    <citation type="submission" date="2020-05" db="EMBL/GenBank/DDBJ databases">
        <authorList>
            <person name="Chiriac C."/>
            <person name="Salcher M."/>
            <person name="Ghai R."/>
            <person name="Kavagutti S V."/>
        </authorList>
    </citation>
    <scope>NUCLEOTIDE SEQUENCE</scope>
</reference>
<dbReference type="NCBIfam" id="TIGR00044">
    <property type="entry name" value="YggS family pyridoxal phosphate-dependent enzyme"/>
    <property type="match status" value="1"/>
</dbReference>
<name>A0A6J6SAX4_9ZZZZ</name>
<dbReference type="EMBL" id="CAEZYV010000021">
    <property type="protein sequence ID" value="CAB4731687.1"/>
    <property type="molecule type" value="Genomic_DNA"/>
</dbReference>
<proteinExistence type="inferred from homology"/>
<dbReference type="Gene3D" id="3.20.20.10">
    <property type="entry name" value="Alanine racemase"/>
    <property type="match status" value="1"/>
</dbReference>
<dbReference type="AlphaFoldDB" id="A0A6J6SAX4"/>
<dbReference type="Pfam" id="PF01168">
    <property type="entry name" value="Ala_racemase_N"/>
    <property type="match status" value="1"/>
</dbReference>
<organism evidence="3">
    <name type="scientific">freshwater metagenome</name>
    <dbReference type="NCBI Taxonomy" id="449393"/>
    <lineage>
        <taxon>unclassified sequences</taxon>
        <taxon>metagenomes</taxon>
        <taxon>ecological metagenomes</taxon>
    </lineage>
</organism>
<dbReference type="PIRSF" id="PIRSF004848">
    <property type="entry name" value="YBL036c_PLPDEIII"/>
    <property type="match status" value="1"/>
</dbReference>
<dbReference type="InterPro" id="IPR029066">
    <property type="entry name" value="PLP-binding_barrel"/>
</dbReference>
<keyword evidence="1" id="KW-0663">Pyridoxal phosphate</keyword>
<dbReference type="HAMAP" id="MF_02087">
    <property type="entry name" value="PLP_homeostasis"/>
    <property type="match status" value="1"/>
</dbReference>
<protein>
    <submittedName>
        <fullName evidence="3">Unannotated protein</fullName>
    </submittedName>
</protein>
<dbReference type="GO" id="GO:0030170">
    <property type="term" value="F:pyridoxal phosphate binding"/>
    <property type="evidence" value="ECO:0007669"/>
    <property type="project" value="InterPro"/>
</dbReference>
<dbReference type="InterPro" id="IPR001608">
    <property type="entry name" value="Ala_racemase_N"/>
</dbReference>
<dbReference type="CDD" id="cd00635">
    <property type="entry name" value="PLPDE_III_YBL036c_like"/>
    <property type="match status" value="1"/>
</dbReference>
<dbReference type="PANTHER" id="PTHR10146:SF14">
    <property type="entry name" value="PYRIDOXAL PHOSPHATE HOMEOSTASIS PROTEIN"/>
    <property type="match status" value="1"/>
</dbReference>
<gene>
    <name evidence="3" type="ORF">UFOPK2788_00233</name>
</gene>
<sequence>MRIAKAAELASRKAGEITLVAVTKTFPVSDIEILYELGIRNFGENRDQEGSVKAPALPSDCVWHFQGQIQSNKLKSIVEWADVVHSIDDLSHARKLAALVSAKDIFIQVSLDNQPNRGGVIPDLLPEFLTEIQKLSKLRVLGLMAVAPLGIEPATAFEQLRSVQRNIRKTHEIGANLSAGMSGDFEAAIAQGATHIRIGSQILGVR</sequence>
<dbReference type="InterPro" id="IPR011078">
    <property type="entry name" value="PyrdxlP_homeostasis"/>
</dbReference>
<evidence type="ECO:0000256" key="1">
    <source>
        <dbReference type="ARBA" id="ARBA00022898"/>
    </source>
</evidence>
<accession>A0A6J6SAX4</accession>
<dbReference type="PANTHER" id="PTHR10146">
    <property type="entry name" value="PROLINE SYNTHETASE CO-TRANSCRIBED BACTERIAL HOMOLOG PROTEIN"/>
    <property type="match status" value="1"/>
</dbReference>
<dbReference type="SUPFAM" id="SSF51419">
    <property type="entry name" value="PLP-binding barrel"/>
    <property type="match status" value="1"/>
</dbReference>
<evidence type="ECO:0000259" key="2">
    <source>
        <dbReference type="Pfam" id="PF01168"/>
    </source>
</evidence>